<dbReference type="OrthoDB" id="8635520at2"/>
<dbReference type="SMART" id="SM00347">
    <property type="entry name" value="HTH_MARR"/>
    <property type="match status" value="1"/>
</dbReference>
<keyword evidence="3" id="KW-1185">Reference proteome</keyword>
<dbReference type="Gene3D" id="1.10.10.10">
    <property type="entry name" value="Winged helix-like DNA-binding domain superfamily/Winged helix DNA-binding domain"/>
    <property type="match status" value="1"/>
</dbReference>
<evidence type="ECO:0000313" key="2">
    <source>
        <dbReference type="EMBL" id="SFW92137.1"/>
    </source>
</evidence>
<dbReference type="PROSITE" id="PS50995">
    <property type="entry name" value="HTH_MARR_2"/>
    <property type="match status" value="1"/>
</dbReference>
<dbReference type="SUPFAM" id="SSF46785">
    <property type="entry name" value="Winged helix' DNA-binding domain"/>
    <property type="match status" value="1"/>
</dbReference>
<organism evidence="2 3">
    <name type="scientific">Amycolatopsis australiensis</name>
    <dbReference type="NCBI Taxonomy" id="546364"/>
    <lineage>
        <taxon>Bacteria</taxon>
        <taxon>Bacillati</taxon>
        <taxon>Actinomycetota</taxon>
        <taxon>Actinomycetes</taxon>
        <taxon>Pseudonocardiales</taxon>
        <taxon>Pseudonocardiaceae</taxon>
        <taxon>Amycolatopsis</taxon>
    </lineage>
</organism>
<dbReference type="PRINTS" id="PR00598">
    <property type="entry name" value="HTHMARR"/>
</dbReference>
<dbReference type="EMBL" id="FPJG01000006">
    <property type="protein sequence ID" value="SFW92137.1"/>
    <property type="molecule type" value="Genomic_DNA"/>
</dbReference>
<name>A0A1K1T682_9PSEU</name>
<dbReference type="Proteomes" id="UP000182740">
    <property type="component" value="Unassembled WGS sequence"/>
</dbReference>
<dbReference type="InterPro" id="IPR039422">
    <property type="entry name" value="MarR/SlyA-like"/>
</dbReference>
<reference evidence="3" key="1">
    <citation type="submission" date="2016-11" db="EMBL/GenBank/DDBJ databases">
        <authorList>
            <person name="Varghese N."/>
            <person name="Submissions S."/>
        </authorList>
    </citation>
    <scope>NUCLEOTIDE SEQUENCE [LARGE SCALE GENOMIC DNA]</scope>
    <source>
        <strain evidence="3">DSM 44671</strain>
    </source>
</reference>
<accession>A0A1K1T682</accession>
<dbReference type="PANTHER" id="PTHR33164">
    <property type="entry name" value="TRANSCRIPTIONAL REGULATOR, MARR FAMILY"/>
    <property type="match status" value="1"/>
</dbReference>
<dbReference type="InterPro" id="IPR036390">
    <property type="entry name" value="WH_DNA-bd_sf"/>
</dbReference>
<evidence type="ECO:0000313" key="3">
    <source>
        <dbReference type="Proteomes" id="UP000182740"/>
    </source>
</evidence>
<protein>
    <submittedName>
        <fullName evidence="2">MarR family protein</fullName>
    </submittedName>
</protein>
<dbReference type="AlphaFoldDB" id="A0A1K1T682"/>
<dbReference type="GO" id="GO:0006950">
    <property type="term" value="P:response to stress"/>
    <property type="evidence" value="ECO:0007669"/>
    <property type="project" value="TreeGrafter"/>
</dbReference>
<sequence length="146" mass="15683">MNPGSDNASATRAWTEMVAFITGQDRLRALRLELDLGVGKAELLIKLARAPMTLREIAQAAEVDPSAATVAVDRLERRGLVRRQPHPEDKRRRLVHLTDAGLRAAEAARRILTDPPPALAALDRADIAALTRIFAALNAAPPAGSA</sequence>
<dbReference type="GO" id="GO:0003700">
    <property type="term" value="F:DNA-binding transcription factor activity"/>
    <property type="evidence" value="ECO:0007669"/>
    <property type="project" value="InterPro"/>
</dbReference>
<dbReference type="Pfam" id="PF01047">
    <property type="entry name" value="MarR"/>
    <property type="match status" value="1"/>
</dbReference>
<gene>
    <name evidence="2" type="ORF">SAMN04489730_8415</name>
</gene>
<dbReference type="InterPro" id="IPR000835">
    <property type="entry name" value="HTH_MarR-typ"/>
</dbReference>
<dbReference type="InterPro" id="IPR036388">
    <property type="entry name" value="WH-like_DNA-bd_sf"/>
</dbReference>
<dbReference type="RefSeq" id="WP_084743159.1">
    <property type="nucleotide sequence ID" value="NZ_FPJG01000006.1"/>
</dbReference>
<feature type="domain" description="HTH marR-type" evidence="1">
    <location>
        <begin position="1"/>
        <end position="139"/>
    </location>
</feature>
<dbReference type="STRING" id="546364.SAMN04489730_8415"/>
<dbReference type="PANTHER" id="PTHR33164:SF99">
    <property type="entry name" value="MARR FAMILY REGULATORY PROTEIN"/>
    <property type="match status" value="1"/>
</dbReference>
<evidence type="ECO:0000259" key="1">
    <source>
        <dbReference type="PROSITE" id="PS50995"/>
    </source>
</evidence>
<proteinExistence type="predicted"/>